<proteinExistence type="predicted"/>
<dbReference type="FunFam" id="1.10.220.10:FF:000021">
    <property type="entry name" value="annexin D4"/>
    <property type="match status" value="1"/>
</dbReference>
<evidence type="ECO:0000313" key="6">
    <source>
        <dbReference type="EMBL" id="CAK9176856.1"/>
    </source>
</evidence>
<dbReference type="InterPro" id="IPR018502">
    <property type="entry name" value="Annexin_repeat"/>
</dbReference>
<dbReference type="PROSITE" id="PS51897">
    <property type="entry name" value="ANNEXIN_2"/>
    <property type="match status" value="3"/>
</dbReference>
<dbReference type="Proteomes" id="UP001642360">
    <property type="component" value="Unassembled WGS sequence"/>
</dbReference>
<comment type="caution">
    <text evidence="6">The sequence shown here is derived from an EMBL/GenBank/DDBJ whole genome shotgun (WGS) entry which is preliminary data.</text>
</comment>
<dbReference type="SMART" id="SM00335">
    <property type="entry name" value="ANX"/>
    <property type="match status" value="3"/>
</dbReference>
<name>A0ABC8U540_9AQUA</name>
<keyword evidence="1" id="KW-0479">Metal-binding</keyword>
<evidence type="ECO:0000313" key="7">
    <source>
        <dbReference type="Proteomes" id="UP001642360"/>
    </source>
</evidence>
<keyword evidence="2" id="KW-0677">Repeat</keyword>
<keyword evidence="3" id="KW-0106">Calcium</keyword>
<dbReference type="InterPro" id="IPR037104">
    <property type="entry name" value="Annexin_sf"/>
</dbReference>
<reference evidence="6 7" key="1">
    <citation type="submission" date="2024-02" db="EMBL/GenBank/DDBJ databases">
        <authorList>
            <person name="Vignale AGUSTIN F."/>
            <person name="Sosa J E."/>
            <person name="Modenutti C."/>
        </authorList>
    </citation>
    <scope>NUCLEOTIDE SEQUENCE [LARGE SCALE GENOMIC DNA]</scope>
</reference>
<organism evidence="6 7">
    <name type="scientific">Ilex paraguariensis</name>
    <name type="common">yerba mate</name>
    <dbReference type="NCBI Taxonomy" id="185542"/>
    <lineage>
        <taxon>Eukaryota</taxon>
        <taxon>Viridiplantae</taxon>
        <taxon>Streptophyta</taxon>
        <taxon>Embryophyta</taxon>
        <taxon>Tracheophyta</taxon>
        <taxon>Spermatophyta</taxon>
        <taxon>Magnoliopsida</taxon>
        <taxon>eudicotyledons</taxon>
        <taxon>Gunneridae</taxon>
        <taxon>Pentapetalae</taxon>
        <taxon>asterids</taxon>
        <taxon>campanulids</taxon>
        <taxon>Aquifoliales</taxon>
        <taxon>Aquifoliaceae</taxon>
        <taxon>Ilex</taxon>
    </lineage>
</organism>
<keyword evidence="5" id="KW-0111">Calcium/phospholipid-binding</keyword>
<sequence>MAVSDEIGALTRAFSGLGIDEKSLISILGKWHPEQRNSFRKGTRNFFIEDERQFERWDDRHIIQLEREFLRFKNAMVLWTMHPWERDARLAKEALYKGPQYGVLIEIACTRSSEELLGARRAYHSLFERSIEEEVASRVGGIERKLLVALLSSYRYEGPRVNEEIAKTEAKTLCNAIKNAGKKPAIEEEEVLRILTTRSKLHIKAVYKHYKEISGKYLDQDLDAELGLKETVQCLCLPQTYFSKVRSKYIILPPKFPTLFSNKYFHKNISSQVLDDALKTSVDEITKETVTRVIVTRADADMKQIKEEYHQKYGATLSKKIEDVANGNYREFLLTLVARGDQ</sequence>
<dbReference type="EMBL" id="CAUOFW020006935">
    <property type="protein sequence ID" value="CAK9176856.1"/>
    <property type="molecule type" value="Genomic_DNA"/>
</dbReference>
<evidence type="ECO:0000256" key="2">
    <source>
        <dbReference type="ARBA" id="ARBA00022737"/>
    </source>
</evidence>
<keyword evidence="4" id="KW-0041">Annexin</keyword>
<evidence type="ECO:0000256" key="5">
    <source>
        <dbReference type="ARBA" id="ARBA00023302"/>
    </source>
</evidence>
<dbReference type="GO" id="GO:0006950">
    <property type="term" value="P:response to stress"/>
    <property type="evidence" value="ECO:0007669"/>
    <property type="project" value="UniProtKB-ARBA"/>
</dbReference>
<dbReference type="PANTHER" id="PTHR10502:SF196">
    <property type="entry name" value="ANNEXIN D4"/>
    <property type="match status" value="1"/>
</dbReference>
<evidence type="ECO:0008006" key="8">
    <source>
        <dbReference type="Google" id="ProtNLM"/>
    </source>
</evidence>
<evidence type="ECO:0000256" key="1">
    <source>
        <dbReference type="ARBA" id="ARBA00022723"/>
    </source>
</evidence>
<dbReference type="GO" id="GO:0005544">
    <property type="term" value="F:calcium-dependent phospholipid binding"/>
    <property type="evidence" value="ECO:0007669"/>
    <property type="project" value="UniProtKB-KW"/>
</dbReference>
<dbReference type="PANTHER" id="PTHR10502">
    <property type="entry name" value="ANNEXIN"/>
    <property type="match status" value="1"/>
</dbReference>
<evidence type="ECO:0000256" key="4">
    <source>
        <dbReference type="ARBA" id="ARBA00023216"/>
    </source>
</evidence>
<dbReference type="Pfam" id="PF00191">
    <property type="entry name" value="Annexin"/>
    <property type="match status" value="3"/>
</dbReference>
<evidence type="ECO:0000256" key="3">
    <source>
        <dbReference type="ARBA" id="ARBA00022837"/>
    </source>
</evidence>
<dbReference type="AlphaFoldDB" id="A0ABC8U540"/>
<accession>A0ABC8U540</accession>
<dbReference type="FunFam" id="1.10.220.10:FF:000014">
    <property type="entry name" value="annexin D4"/>
    <property type="match status" value="1"/>
</dbReference>
<dbReference type="SUPFAM" id="SSF47874">
    <property type="entry name" value="Annexin"/>
    <property type="match status" value="2"/>
</dbReference>
<dbReference type="Gene3D" id="1.10.220.10">
    <property type="entry name" value="Annexin"/>
    <property type="match status" value="3"/>
</dbReference>
<dbReference type="GO" id="GO:0046872">
    <property type="term" value="F:metal ion binding"/>
    <property type="evidence" value="ECO:0007669"/>
    <property type="project" value="UniProtKB-KW"/>
</dbReference>
<dbReference type="FunFam" id="1.10.220.10:FF:000006">
    <property type="entry name" value="Annexin"/>
    <property type="match status" value="1"/>
</dbReference>
<gene>
    <name evidence="6" type="ORF">ILEXP_LOCUS46723</name>
</gene>
<keyword evidence="7" id="KW-1185">Reference proteome</keyword>
<protein>
    <recommendedName>
        <fullName evidence="8">Annexin</fullName>
    </recommendedName>
</protein>